<reference evidence="3 4" key="1">
    <citation type="submission" date="2022-06" db="EMBL/GenBank/DDBJ databases">
        <title>Mycolicibacterium sp. CAU 1645 isolated from seawater.</title>
        <authorList>
            <person name="Kim W."/>
        </authorList>
    </citation>
    <scope>NUCLEOTIDE SEQUENCE [LARGE SCALE GENOMIC DNA]</scope>
    <source>
        <strain evidence="3 4">CAU 1645</strain>
    </source>
</reference>
<dbReference type="SUPFAM" id="SSF52540">
    <property type="entry name" value="P-loop containing nucleoside triphosphate hydrolases"/>
    <property type="match status" value="1"/>
</dbReference>
<organism evidence="3 4">
    <name type="scientific">Mycolicibacterium arenosum</name>
    <dbReference type="NCBI Taxonomy" id="2952157"/>
    <lineage>
        <taxon>Bacteria</taxon>
        <taxon>Bacillati</taxon>
        <taxon>Actinomycetota</taxon>
        <taxon>Actinomycetes</taxon>
        <taxon>Mycobacteriales</taxon>
        <taxon>Mycobacteriaceae</taxon>
        <taxon>Mycolicibacterium</taxon>
    </lineage>
</organism>
<protein>
    <submittedName>
        <fullName evidence="3">Uncharacterized protein</fullName>
    </submittedName>
</protein>
<keyword evidence="2" id="KW-1278">Translocase</keyword>
<evidence type="ECO:0000313" key="4">
    <source>
        <dbReference type="Proteomes" id="UP001651690"/>
    </source>
</evidence>
<keyword evidence="4" id="KW-1185">Reference proteome</keyword>
<dbReference type="Gene3D" id="3.40.50.300">
    <property type="entry name" value="P-loop containing nucleotide triphosphate hydrolases"/>
    <property type="match status" value="1"/>
</dbReference>
<dbReference type="PANTHER" id="PTHR42794">
    <property type="entry name" value="HEMIN IMPORT ATP-BINDING PROTEIN HMUV"/>
    <property type="match status" value="1"/>
</dbReference>
<evidence type="ECO:0000313" key="3">
    <source>
        <dbReference type="EMBL" id="MCP9276455.1"/>
    </source>
</evidence>
<evidence type="ECO:0000256" key="2">
    <source>
        <dbReference type="ARBA" id="ARBA00022967"/>
    </source>
</evidence>
<evidence type="ECO:0000256" key="1">
    <source>
        <dbReference type="ARBA" id="ARBA00022448"/>
    </source>
</evidence>
<gene>
    <name evidence="3" type="ORF">NM203_30135</name>
</gene>
<accession>A0ABT1MC61</accession>
<comment type="caution">
    <text evidence="3">The sequence shown here is derived from an EMBL/GenBank/DDBJ whole genome shotgun (WGS) entry which is preliminary data.</text>
</comment>
<sequence>MQRLARTQPAIVIVTVHDLGLAARFADRIVVLHNGAVYSVGAPHETLTETMLRDVYRIEASVHTTSDGIINVAAHRSL</sequence>
<dbReference type="InterPro" id="IPR027417">
    <property type="entry name" value="P-loop_NTPase"/>
</dbReference>
<proteinExistence type="predicted"/>
<dbReference type="PANTHER" id="PTHR42794:SF1">
    <property type="entry name" value="HEMIN IMPORT ATP-BINDING PROTEIN HMUV"/>
    <property type="match status" value="1"/>
</dbReference>
<dbReference type="Proteomes" id="UP001651690">
    <property type="component" value="Unassembled WGS sequence"/>
</dbReference>
<dbReference type="EMBL" id="JANDBD010000017">
    <property type="protein sequence ID" value="MCP9276455.1"/>
    <property type="molecule type" value="Genomic_DNA"/>
</dbReference>
<keyword evidence="1" id="KW-0813">Transport</keyword>
<dbReference type="RefSeq" id="WP_255064486.1">
    <property type="nucleotide sequence ID" value="NZ_JANDBD010000017.1"/>
</dbReference>
<name>A0ABT1MC61_9MYCO</name>